<feature type="transmembrane region" description="Helical" evidence="5">
    <location>
        <begin position="227"/>
        <end position="251"/>
    </location>
</feature>
<keyword evidence="7" id="KW-1185">Reference proteome</keyword>
<dbReference type="Pfam" id="PF13520">
    <property type="entry name" value="AA_permease_2"/>
    <property type="match status" value="1"/>
</dbReference>
<dbReference type="InterPro" id="IPR050598">
    <property type="entry name" value="AminoAcid_Transporter"/>
</dbReference>
<feature type="transmembrane region" description="Helical" evidence="5">
    <location>
        <begin position="194"/>
        <end position="215"/>
    </location>
</feature>
<accession>A0A562JL47</accession>
<sequence>MNQQKYSLTTTIAMIVGIVIGSGIFFKSDNVLIFTQGNIFLGILVFIIAAFSIIFGSLSISELASRTDEAGGIINYSEKYWNKKTACAYGWFQTFIYYPTIICVVAWVCGIYITMLFGYKSTLEVQVFIGTLVITSLYFINIFSYRLGGYIQNASTVIKLIPLALIAAAGIFLGDPLPVLSSNFSSASSAGLGWIAAVGPIAFSFDGWIIATSIGHEIKNSKRNLPLALIISPIIILCVYILYFVGISAFMGADTVMKMGDSHVNEAAIRLFGSLGARMILTFVVISVLGTVNGVIIGIMRLPYSLAIRNMFPSSEKFVKISDKYSIPLNSGILSYFICIFWMLAHYITQKFNILPNSDVSEISIVINYIGFILMYVAVIKLKINGEIKSSVKGYLFPLLAIAGSLFILYGGMQNPLFIYYAAFCAAVIIASLFYYNSIK</sequence>
<keyword evidence="4 5" id="KW-0472">Membrane</keyword>
<feature type="transmembrane region" description="Helical" evidence="5">
    <location>
        <begin position="325"/>
        <end position="345"/>
    </location>
</feature>
<protein>
    <submittedName>
        <fullName evidence="6">APA family basic amino acid/polyamine antiporter</fullName>
    </submittedName>
</protein>
<organism evidence="6 7">
    <name type="scientific">Sedimentibacter saalensis</name>
    <dbReference type="NCBI Taxonomy" id="130788"/>
    <lineage>
        <taxon>Bacteria</taxon>
        <taxon>Bacillati</taxon>
        <taxon>Bacillota</taxon>
        <taxon>Tissierellia</taxon>
        <taxon>Sedimentibacter</taxon>
    </lineage>
</organism>
<dbReference type="AlphaFoldDB" id="A0A562JL47"/>
<dbReference type="Proteomes" id="UP000315343">
    <property type="component" value="Unassembled WGS sequence"/>
</dbReference>
<comment type="caution">
    <text evidence="6">The sequence shown here is derived from an EMBL/GenBank/DDBJ whole genome shotgun (WGS) entry which is preliminary data.</text>
</comment>
<evidence type="ECO:0000313" key="6">
    <source>
        <dbReference type="EMBL" id="TWH83959.1"/>
    </source>
</evidence>
<dbReference type="RefSeq" id="WP_145079645.1">
    <property type="nucleotide sequence ID" value="NZ_VLKH01000001.1"/>
</dbReference>
<evidence type="ECO:0000256" key="1">
    <source>
        <dbReference type="ARBA" id="ARBA00004141"/>
    </source>
</evidence>
<name>A0A562JL47_9FIRM</name>
<keyword evidence="3 5" id="KW-1133">Transmembrane helix</keyword>
<dbReference type="PIRSF" id="PIRSF006060">
    <property type="entry name" value="AA_transporter"/>
    <property type="match status" value="1"/>
</dbReference>
<reference evidence="6 7" key="1">
    <citation type="submission" date="2019-07" db="EMBL/GenBank/DDBJ databases">
        <title>Genomic Encyclopedia of Type Strains, Phase I: the one thousand microbial genomes (KMG-I) project.</title>
        <authorList>
            <person name="Kyrpides N."/>
        </authorList>
    </citation>
    <scope>NUCLEOTIDE SEQUENCE [LARGE SCALE GENOMIC DNA]</scope>
    <source>
        <strain evidence="6 7">DSM 13558</strain>
    </source>
</reference>
<feature type="transmembrane region" description="Helical" evidence="5">
    <location>
        <begin position="365"/>
        <end position="382"/>
    </location>
</feature>
<feature type="transmembrane region" description="Helical" evidence="5">
    <location>
        <begin position="418"/>
        <end position="436"/>
    </location>
</feature>
<evidence type="ECO:0000256" key="3">
    <source>
        <dbReference type="ARBA" id="ARBA00022989"/>
    </source>
</evidence>
<gene>
    <name evidence="6" type="ORF">LY60_00581</name>
</gene>
<dbReference type="OrthoDB" id="3181223at2"/>
<feature type="transmembrane region" description="Helical" evidence="5">
    <location>
        <begin position="280"/>
        <end position="304"/>
    </location>
</feature>
<dbReference type="PANTHER" id="PTHR11785">
    <property type="entry name" value="AMINO ACID TRANSPORTER"/>
    <property type="match status" value="1"/>
</dbReference>
<evidence type="ECO:0000313" key="7">
    <source>
        <dbReference type="Proteomes" id="UP000315343"/>
    </source>
</evidence>
<feature type="transmembrane region" description="Helical" evidence="5">
    <location>
        <begin position="38"/>
        <end position="58"/>
    </location>
</feature>
<dbReference type="GO" id="GO:0016020">
    <property type="term" value="C:membrane"/>
    <property type="evidence" value="ECO:0007669"/>
    <property type="project" value="UniProtKB-SubCell"/>
</dbReference>
<dbReference type="PANTHER" id="PTHR11785:SF512">
    <property type="entry name" value="SOBREMESA, ISOFORM B"/>
    <property type="match status" value="1"/>
</dbReference>
<comment type="subcellular location">
    <subcellularLocation>
        <location evidence="1">Membrane</location>
        <topology evidence="1">Multi-pass membrane protein</topology>
    </subcellularLocation>
</comment>
<keyword evidence="2 5" id="KW-0812">Transmembrane</keyword>
<feature type="transmembrane region" description="Helical" evidence="5">
    <location>
        <begin position="7"/>
        <end position="26"/>
    </location>
</feature>
<dbReference type="GO" id="GO:0015179">
    <property type="term" value="F:L-amino acid transmembrane transporter activity"/>
    <property type="evidence" value="ECO:0007669"/>
    <property type="project" value="TreeGrafter"/>
</dbReference>
<proteinExistence type="predicted"/>
<evidence type="ECO:0000256" key="2">
    <source>
        <dbReference type="ARBA" id="ARBA00022692"/>
    </source>
</evidence>
<feature type="transmembrane region" description="Helical" evidence="5">
    <location>
        <begin position="157"/>
        <end position="174"/>
    </location>
</feature>
<dbReference type="Gene3D" id="1.20.1740.10">
    <property type="entry name" value="Amino acid/polyamine transporter I"/>
    <property type="match status" value="1"/>
</dbReference>
<evidence type="ECO:0000256" key="4">
    <source>
        <dbReference type="ARBA" id="ARBA00023136"/>
    </source>
</evidence>
<dbReference type="EMBL" id="VLKH01000001">
    <property type="protein sequence ID" value="TWH83959.1"/>
    <property type="molecule type" value="Genomic_DNA"/>
</dbReference>
<feature type="transmembrane region" description="Helical" evidence="5">
    <location>
        <begin position="95"/>
        <end position="119"/>
    </location>
</feature>
<feature type="transmembrane region" description="Helical" evidence="5">
    <location>
        <begin position="125"/>
        <end position="145"/>
    </location>
</feature>
<evidence type="ECO:0000256" key="5">
    <source>
        <dbReference type="SAM" id="Phobius"/>
    </source>
</evidence>
<dbReference type="InterPro" id="IPR002293">
    <property type="entry name" value="AA/rel_permease1"/>
</dbReference>
<feature type="transmembrane region" description="Helical" evidence="5">
    <location>
        <begin position="394"/>
        <end position="412"/>
    </location>
</feature>